<feature type="transmembrane region" description="Helical" evidence="5">
    <location>
        <begin position="237"/>
        <end position="256"/>
    </location>
</feature>
<feature type="transmembrane region" description="Helical" evidence="5">
    <location>
        <begin position="179"/>
        <end position="203"/>
    </location>
</feature>
<feature type="transmembrane region" description="Helical" evidence="5">
    <location>
        <begin position="60"/>
        <end position="82"/>
    </location>
</feature>
<dbReference type="PANTHER" id="PTHR23501">
    <property type="entry name" value="MAJOR FACILITATOR SUPERFAMILY"/>
    <property type="match status" value="1"/>
</dbReference>
<reference evidence="7" key="1">
    <citation type="submission" date="2020-08" db="EMBL/GenBank/DDBJ databases">
        <title>Sulfitobacter aestuariivivens sp. nov., isolated from a tidal flat.</title>
        <authorList>
            <person name="Park S."/>
            <person name="Yoon J.-H."/>
        </authorList>
    </citation>
    <scope>NUCLEOTIDE SEQUENCE</scope>
    <source>
        <strain evidence="7">TSTF-M16</strain>
    </source>
</reference>
<evidence type="ECO:0000256" key="1">
    <source>
        <dbReference type="ARBA" id="ARBA00004141"/>
    </source>
</evidence>
<gene>
    <name evidence="7" type="ORF">H9Q16_00175</name>
</gene>
<name>A0A927CZM4_9RHOB</name>
<organism evidence="7 8">
    <name type="scientific">Sulfitobacter aestuariivivens</name>
    <dbReference type="NCBI Taxonomy" id="2766981"/>
    <lineage>
        <taxon>Bacteria</taxon>
        <taxon>Pseudomonadati</taxon>
        <taxon>Pseudomonadota</taxon>
        <taxon>Alphaproteobacteria</taxon>
        <taxon>Rhodobacterales</taxon>
        <taxon>Roseobacteraceae</taxon>
        <taxon>Sulfitobacter</taxon>
    </lineage>
</organism>
<accession>A0A927CZM4</accession>
<dbReference type="AlphaFoldDB" id="A0A927CZM4"/>
<dbReference type="InterPro" id="IPR011701">
    <property type="entry name" value="MFS"/>
</dbReference>
<feature type="transmembrane region" description="Helical" evidence="5">
    <location>
        <begin position="414"/>
        <end position="433"/>
    </location>
</feature>
<evidence type="ECO:0000256" key="4">
    <source>
        <dbReference type="ARBA" id="ARBA00023136"/>
    </source>
</evidence>
<dbReference type="Proteomes" id="UP000635142">
    <property type="component" value="Unassembled WGS sequence"/>
</dbReference>
<feature type="transmembrane region" description="Helical" evidence="5">
    <location>
        <begin position="311"/>
        <end position="330"/>
    </location>
</feature>
<evidence type="ECO:0000313" key="7">
    <source>
        <dbReference type="EMBL" id="MBD3662329.1"/>
    </source>
</evidence>
<dbReference type="EMBL" id="JACTAG010000001">
    <property type="protein sequence ID" value="MBD3662329.1"/>
    <property type="molecule type" value="Genomic_DNA"/>
</dbReference>
<feature type="transmembrane region" description="Helical" evidence="5">
    <location>
        <begin position="215"/>
        <end position="231"/>
    </location>
</feature>
<comment type="caution">
    <text evidence="7">The sequence shown here is derived from an EMBL/GenBank/DDBJ whole genome shotgun (WGS) entry which is preliminary data.</text>
</comment>
<dbReference type="GO" id="GO:0005886">
    <property type="term" value="C:plasma membrane"/>
    <property type="evidence" value="ECO:0007669"/>
    <property type="project" value="TreeGrafter"/>
</dbReference>
<evidence type="ECO:0000256" key="5">
    <source>
        <dbReference type="SAM" id="Phobius"/>
    </source>
</evidence>
<feature type="transmembrane region" description="Helical" evidence="5">
    <location>
        <begin position="25"/>
        <end position="48"/>
    </location>
</feature>
<protein>
    <submittedName>
        <fullName evidence="7">MFS transporter</fullName>
    </submittedName>
</protein>
<feature type="transmembrane region" description="Helical" evidence="5">
    <location>
        <begin position="94"/>
        <end position="112"/>
    </location>
</feature>
<evidence type="ECO:0000313" key="8">
    <source>
        <dbReference type="Proteomes" id="UP000635142"/>
    </source>
</evidence>
<keyword evidence="2 5" id="KW-0812">Transmembrane</keyword>
<keyword evidence="3 5" id="KW-1133">Transmembrane helix</keyword>
<feature type="transmembrane region" description="Helical" evidence="5">
    <location>
        <begin position="277"/>
        <end position="299"/>
    </location>
</feature>
<dbReference type="Gene3D" id="1.20.1720.10">
    <property type="entry name" value="Multidrug resistance protein D"/>
    <property type="match status" value="1"/>
</dbReference>
<keyword evidence="4 5" id="KW-0472">Membrane</keyword>
<sequence>MENTVPSPLPEHVSWREFLRSGNTAALLLVCLAVWLHAADSLVVATMLPAMVADIGGAALVSWTVSIYEIGSVVAGAASALLSMRYGLRRPMAGAAAFFALGCATSALSPVMEGVLLGRALQGLGGGGLVALGFVAAGVLFDRRYRARVMAVVSAFWGMSAFLGPLLGGLFVEFATWRIGFWFFTVQAGLLALWILSCPEAVAPQNAETPNRFPLARLLVLCLAVVLISAGGARVELARTTVLILAGLACLIWFVWRDGRAGPTRMLPAAPWNLTTPTGGTLSMLFFISMATIALLAYGPLLMTVVHDMSALTAGYIVAASSVGWTVAAVAISGRPEREDRYWIIAGMSLTTLSIAGFTYAVPAGPVGLIAVASFVEGAGFGMAWTFILRRVTALVPAHEVQRVSGAMPTVQRIGYALGAAFVGIIANATGFLEMDTAQDAARVAQLLFLSCLPLALLALGAMVGLVRKHPYDATL</sequence>
<feature type="transmembrane region" description="Helical" evidence="5">
    <location>
        <begin position="445"/>
        <end position="467"/>
    </location>
</feature>
<evidence type="ECO:0000256" key="3">
    <source>
        <dbReference type="ARBA" id="ARBA00022989"/>
    </source>
</evidence>
<feature type="transmembrane region" description="Helical" evidence="5">
    <location>
        <begin position="149"/>
        <end position="167"/>
    </location>
</feature>
<dbReference type="Gene3D" id="1.20.1250.20">
    <property type="entry name" value="MFS general substrate transporter like domains"/>
    <property type="match status" value="1"/>
</dbReference>
<feature type="transmembrane region" description="Helical" evidence="5">
    <location>
        <begin position="368"/>
        <end position="393"/>
    </location>
</feature>
<proteinExistence type="predicted"/>
<dbReference type="InterPro" id="IPR036259">
    <property type="entry name" value="MFS_trans_sf"/>
</dbReference>
<dbReference type="PANTHER" id="PTHR23501:SF154">
    <property type="entry name" value="MULTIDRUG-EFFLUX TRANSPORTER RV1634-RELATED"/>
    <property type="match status" value="1"/>
</dbReference>
<dbReference type="InterPro" id="IPR020846">
    <property type="entry name" value="MFS_dom"/>
</dbReference>
<dbReference type="SUPFAM" id="SSF103473">
    <property type="entry name" value="MFS general substrate transporter"/>
    <property type="match status" value="1"/>
</dbReference>
<dbReference type="GO" id="GO:0022857">
    <property type="term" value="F:transmembrane transporter activity"/>
    <property type="evidence" value="ECO:0007669"/>
    <property type="project" value="InterPro"/>
</dbReference>
<feature type="domain" description="Major facilitator superfamily (MFS) profile" evidence="6">
    <location>
        <begin position="26"/>
        <end position="471"/>
    </location>
</feature>
<dbReference type="RefSeq" id="WP_191073376.1">
    <property type="nucleotide sequence ID" value="NZ_JACTAG010000001.1"/>
</dbReference>
<feature type="transmembrane region" description="Helical" evidence="5">
    <location>
        <begin position="342"/>
        <end position="362"/>
    </location>
</feature>
<keyword evidence="8" id="KW-1185">Reference proteome</keyword>
<evidence type="ECO:0000256" key="2">
    <source>
        <dbReference type="ARBA" id="ARBA00022692"/>
    </source>
</evidence>
<dbReference type="Pfam" id="PF07690">
    <property type="entry name" value="MFS_1"/>
    <property type="match status" value="1"/>
</dbReference>
<comment type="subcellular location">
    <subcellularLocation>
        <location evidence="1">Membrane</location>
        <topology evidence="1">Multi-pass membrane protein</topology>
    </subcellularLocation>
</comment>
<dbReference type="PROSITE" id="PS50850">
    <property type="entry name" value="MFS"/>
    <property type="match status" value="1"/>
</dbReference>
<feature type="transmembrane region" description="Helical" evidence="5">
    <location>
        <begin position="124"/>
        <end position="142"/>
    </location>
</feature>
<evidence type="ECO:0000259" key="6">
    <source>
        <dbReference type="PROSITE" id="PS50850"/>
    </source>
</evidence>